<evidence type="ECO:0000256" key="1">
    <source>
        <dbReference type="SAM" id="MobiDB-lite"/>
    </source>
</evidence>
<accession>A0A6M3Y427</accession>
<organism evidence="2">
    <name type="scientific">viral metagenome</name>
    <dbReference type="NCBI Taxonomy" id="1070528"/>
    <lineage>
        <taxon>unclassified sequences</taxon>
        <taxon>metagenomes</taxon>
        <taxon>organismal metagenomes</taxon>
    </lineage>
</organism>
<protein>
    <submittedName>
        <fullName evidence="2">Putative antitoxin</fullName>
    </submittedName>
</protein>
<feature type="region of interest" description="Disordered" evidence="1">
    <location>
        <begin position="49"/>
        <end position="68"/>
    </location>
</feature>
<reference evidence="2" key="1">
    <citation type="submission" date="2020-03" db="EMBL/GenBank/DDBJ databases">
        <title>The deep terrestrial virosphere.</title>
        <authorList>
            <person name="Holmfeldt K."/>
            <person name="Nilsson E."/>
            <person name="Simone D."/>
            <person name="Lopez-Fernandez M."/>
            <person name="Wu X."/>
            <person name="de Brujin I."/>
            <person name="Lundin D."/>
            <person name="Andersson A."/>
            <person name="Bertilsson S."/>
            <person name="Dopson M."/>
        </authorList>
    </citation>
    <scope>NUCLEOTIDE SEQUENCE</scope>
    <source>
        <strain evidence="2">TM448B05713</strain>
    </source>
</reference>
<feature type="compositionally biased region" description="Basic and acidic residues" evidence="1">
    <location>
        <begin position="51"/>
        <end position="68"/>
    </location>
</feature>
<name>A0A6M3Y427_9ZZZZ</name>
<dbReference type="EMBL" id="MT145137">
    <property type="protein sequence ID" value="QJI03988.1"/>
    <property type="molecule type" value="Genomic_DNA"/>
</dbReference>
<evidence type="ECO:0000313" key="2">
    <source>
        <dbReference type="EMBL" id="QJI03988.1"/>
    </source>
</evidence>
<proteinExistence type="predicted"/>
<dbReference type="AlphaFoldDB" id="A0A6M3Y427"/>
<dbReference type="Pfam" id="PF24434">
    <property type="entry name" value="DUF7557"/>
    <property type="match status" value="1"/>
</dbReference>
<gene>
    <name evidence="2" type="ORF">TM448B05713_0008</name>
</gene>
<sequence>MSKTIWLKEETKERLDNIRAKGETFDQVVERLIRVYTTLFSVSETLGPSHYLKEHPLGGKTAEENSHR</sequence>
<dbReference type="InterPro" id="IPR055979">
    <property type="entry name" value="DUF7557"/>
</dbReference>